<evidence type="ECO:0000313" key="17">
    <source>
        <dbReference type="Proteomes" id="UP001338137"/>
    </source>
</evidence>
<evidence type="ECO:0000313" key="16">
    <source>
        <dbReference type="EMBL" id="MEC0232380.1"/>
    </source>
</evidence>
<evidence type="ECO:0000256" key="9">
    <source>
        <dbReference type="ARBA" id="ARBA00023163"/>
    </source>
</evidence>
<dbReference type="PANTHER" id="PTHR48111">
    <property type="entry name" value="REGULATOR OF RPOS"/>
    <property type="match status" value="1"/>
</dbReference>
<evidence type="ECO:0000256" key="8">
    <source>
        <dbReference type="ARBA" id="ARBA00023159"/>
    </source>
</evidence>
<dbReference type="InterPro" id="IPR001789">
    <property type="entry name" value="Sig_transdc_resp-reg_receiver"/>
</dbReference>
<reference evidence="16 17" key="1">
    <citation type="submission" date="2023-03" db="EMBL/GenBank/DDBJ databases">
        <title>Bacillus Genome Sequencing.</title>
        <authorList>
            <person name="Dunlap C."/>
        </authorList>
    </citation>
    <scope>NUCLEOTIDE SEQUENCE [LARGE SCALE GENOMIC DNA]</scope>
    <source>
        <strain evidence="16 17">BD-533</strain>
    </source>
</reference>
<dbReference type="SUPFAM" id="SSF52172">
    <property type="entry name" value="CheY-like"/>
    <property type="match status" value="1"/>
</dbReference>
<name>A0ABU6GEI8_9BACL</name>
<proteinExistence type="predicted"/>
<evidence type="ECO:0000256" key="3">
    <source>
        <dbReference type="ARBA" id="ARBA00022553"/>
    </source>
</evidence>
<dbReference type="Pfam" id="PF00072">
    <property type="entry name" value="Response_reg"/>
    <property type="match status" value="1"/>
</dbReference>
<comment type="function">
    <text evidence="10">Member of the two-component regulatory system HssS/HssR involved in intracellular heme homeostasis and tempering of staphylococcal virulence. Phosphorylated HssR binds to a direct repeat sequence within hrtAB promoter and activates the expression of hrtAB, an efflux pump, in response to extracellular heme, hemin, hemoglobin or blood.</text>
</comment>
<keyword evidence="5" id="KW-0805">Transcription regulation</keyword>
<dbReference type="InterPro" id="IPR011006">
    <property type="entry name" value="CheY-like_superfamily"/>
</dbReference>
<comment type="subcellular location">
    <subcellularLocation>
        <location evidence="1">Cytoplasm</location>
    </subcellularLocation>
</comment>
<feature type="modified residue" description="4-aspartylphosphate" evidence="12">
    <location>
        <position position="52"/>
    </location>
</feature>
<accession>A0ABU6GEI8</accession>
<evidence type="ECO:0000256" key="4">
    <source>
        <dbReference type="ARBA" id="ARBA00023012"/>
    </source>
</evidence>
<keyword evidence="4" id="KW-0902">Two-component regulatory system</keyword>
<keyword evidence="6" id="KW-0843">Virulence</keyword>
<dbReference type="InterPro" id="IPR001867">
    <property type="entry name" value="OmpR/PhoB-type_DNA-bd"/>
</dbReference>
<gene>
    <name evidence="16" type="ORF">P4I72_35290</name>
</gene>
<feature type="domain" description="OmpR/PhoB-type" evidence="15">
    <location>
        <begin position="125"/>
        <end position="223"/>
    </location>
</feature>
<evidence type="ECO:0000256" key="11">
    <source>
        <dbReference type="ARBA" id="ARBA00039976"/>
    </source>
</evidence>
<dbReference type="Gene3D" id="3.40.50.2300">
    <property type="match status" value="1"/>
</dbReference>
<evidence type="ECO:0000256" key="13">
    <source>
        <dbReference type="PROSITE-ProRule" id="PRU01091"/>
    </source>
</evidence>
<dbReference type="PROSITE" id="PS50110">
    <property type="entry name" value="RESPONSE_REGULATORY"/>
    <property type="match status" value="1"/>
</dbReference>
<evidence type="ECO:0000259" key="15">
    <source>
        <dbReference type="PROSITE" id="PS51755"/>
    </source>
</evidence>
<dbReference type="SMART" id="SM00448">
    <property type="entry name" value="REC"/>
    <property type="match status" value="1"/>
</dbReference>
<dbReference type="InterPro" id="IPR039420">
    <property type="entry name" value="WalR-like"/>
</dbReference>
<feature type="domain" description="Response regulatory" evidence="14">
    <location>
        <begin position="3"/>
        <end position="117"/>
    </location>
</feature>
<organism evidence="16 17">
    <name type="scientific">Paenibacillus alba</name>
    <dbReference type="NCBI Taxonomy" id="1197127"/>
    <lineage>
        <taxon>Bacteria</taxon>
        <taxon>Bacillati</taxon>
        <taxon>Bacillota</taxon>
        <taxon>Bacilli</taxon>
        <taxon>Bacillales</taxon>
        <taxon>Paenibacillaceae</taxon>
        <taxon>Paenibacillus</taxon>
    </lineage>
</organism>
<evidence type="ECO:0000256" key="6">
    <source>
        <dbReference type="ARBA" id="ARBA00023026"/>
    </source>
</evidence>
<keyword evidence="3 12" id="KW-0597">Phosphoprotein</keyword>
<dbReference type="Pfam" id="PF00486">
    <property type="entry name" value="Trans_reg_C"/>
    <property type="match status" value="1"/>
</dbReference>
<dbReference type="EMBL" id="JARLKY010000120">
    <property type="protein sequence ID" value="MEC0232380.1"/>
    <property type="molecule type" value="Genomic_DNA"/>
</dbReference>
<dbReference type="PANTHER" id="PTHR48111:SF49">
    <property type="entry name" value="HEME RESPONSE REGULATOR HSSR"/>
    <property type="match status" value="1"/>
</dbReference>
<keyword evidence="8" id="KW-0010">Activator</keyword>
<evidence type="ECO:0000256" key="12">
    <source>
        <dbReference type="PROSITE-ProRule" id="PRU00169"/>
    </source>
</evidence>
<feature type="DNA-binding region" description="OmpR/PhoB-type" evidence="13">
    <location>
        <begin position="125"/>
        <end position="223"/>
    </location>
</feature>
<dbReference type="CDD" id="cd00383">
    <property type="entry name" value="trans_reg_C"/>
    <property type="match status" value="1"/>
</dbReference>
<evidence type="ECO:0000256" key="7">
    <source>
        <dbReference type="ARBA" id="ARBA00023125"/>
    </source>
</evidence>
<dbReference type="SMART" id="SM00862">
    <property type="entry name" value="Trans_reg_C"/>
    <property type="match status" value="1"/>
</dbReference>
<dbReference type="Proteomes" id="UP001338137">
    <property type="component" value="Unassembled WGS sequence"/>
</dbReference>
<comment type="caution">
    <text evidence="16">The sequence shown here is derived from an EMBL/GenBank/DDBJ whole genome shotgun (WGS) entry which is preliminary data.</text>
</comment>
<evidence type="ECO:0000256" key="1">
    <source>
        <dbReference type="ARBA" id="ARBA00004496"/>
    </source>
</evidence>
<dbReference type="CDD" id="cd17574">
    <property type="entry name" value="REC_OmpR"/>
    <property type="match status" value="1"/>
</dbReference>
<evidence type="ECO:0000256" key="2">
    <source>
        <dbReference type="ARBA" id="ARBA00022490"/>
    </source>
</evidence>
<evidence type="ECO:0000259" key="14">
    <source>
        <dbReference type="PROSITE" id="PS50110"/>
    </source>
</evidence>
<evidence type="ECO:0000256" key="5">
    <source>
        <dbReference type="ARBA" id="ARBA00023015"/>
    </source>
</evidence>
<keyword evidence="7 13" id="KW-0238">DNA-binding</keyword>
<keyword evidence="9" id="KW-0804">Transcription</keyword>
<keyword evidence="2" id="KW-0963">Cytoplasm</keyword>
<dbReference type="RefSeq" id="WP_326076549.1">
    <property type="nucleotide sequence ID" value="NZ_JARLKY010000120.1"/>
</dbReference>
<protein>
    <recommendedName>
        <fullName evidence="11">Heme response regulator HssR</fullName>
    </recommendedName>
</protein>
<keyword evidence="17" id="KW-1185">Reference proteome</keyword>
<dbReference type="PROSITE" id="PS51755">
    <property type="entry name" value="OMPR_PHOB"/>
    <property type="match status" value="1"/>
</dbReference>
<evidence type="ECO:0000256" key="10">
    <source>
        <dbReference type="ARBA" id="ARBA00037471"/>
    </source>
</evidence>
<dbReference type="InterPro" id="IPR036388">
    <property type="entry name" value="WH-like_DNA-bd_sf"/>
</dbReference>
<sequence length="226" mass="25917">MTKILIVDDDAHIRELMSFFLQNEGFDIIEAVNGEEALELLADKLVELVILDIMMPLMDGWDLCKEIRKRDPHILLLMVTAKGESGHKVKGFQLGTDDYLAKPFDPVELVLRVKALLKRSRISSSKVIQLGEILLNLGTYKVVRGDEEQALPLKEFELLFKLASHPGQIFTREQLITQIWGMDYEGDDRTVDVHIKRLRQRFVSDMKHFYIETARGLGYRLVVHAG</sequence>
<dbReference type="Gene3D" id="1.10.10.10">
    <property type="entry name" value="Winged helix-like DNA-binding domain superfamily/Winged helix DNA-binding domain"/>
    <property type="match status" value="1"/>
</dbReference>